<gene>
    <name evidence="2" type="ORF">M569_17690</name>
</gene>
<organism evidence="2 3">
    <name type="scientific">Genlisea aurea</name>
    <dbReference type="NCBI Taxonomy" id="192259"/>
    <lineage>
        <taxon>Eukaryota</taxon>
        <taxon>Viridiplantae</taxon>
        <taxon>Streptophyta</taxon>
        <taxon>Embryophyta</taxon>
        <taxon>Tracheophyta</taxon>
        <taxon>Spermatophyta</taxon>
        <taxon>Magnoliopsida</taxon>
        <taxon>eudicotyledons</taxon>
        <taxon>Gunneridae</taxon>
        <taxon>Pentapetalae</taxon>
        <taxon>asterids</taxon>
        <taxon>lamiids</taxon>
        <taxon>Lamiales</taxon>
        <taxon>Lentibulariaceae</taxon>
        <taxon>Genlisea</taxon>
    </lineage>
</organism>
<protein>
    <submittedName>
        <fullName evidence="2">Uncharacterized protein</fullName>
    </submittedName>
</protein>
<feature type="region of interest" description="Disordered" evidence="1">
    <location>
        <begin position="1"/>
        <end position="45"/>
    </location>
</feature>
<dbReference type="Proteomes" id="UP000015453">
    <property type="component" value="Unassembled WGS sequence"/>
</dbReference>
<evidence type="ECO:0000313" key="3">
    <source>
        <dbReference type="Proteomes" id="UP000015453"/>
    </source>
</evidence>
<name>S8DCP6_9LAMI</name>
<dbReference type="AlphaFoldDB" id="S8DCP6"/>
<comment type="caution">
    <text evidence="2">The sequence shown here is derived from an EMBL/GenBank/DDBJ whole genome shotgun (WGS) entry which is preliminary data.</text>
</comment>
<feature type="region of interest" description="Disordered" evidence="1">
    <location>
        <begin position="143"/>
        <end position="165"/>
    </location>
</feature>
<sequence length="165" mass="17617">MRKKVARREGQRPHPGDGPLCGLRKPSMEVGRPRRGPGEPPALPQRLELDPQRLLVALQRLVVLPLGIVRIAHVVVGIGHVRVVLPGGLADRPRRALGAETRNLWGLWQGTLATPGKASTIAGLGGTLPYKPDQTLFLGGLSLTNTSPSTPPRGSATPKRPIIFA</sequence>
<proteinExistence type="predicted"/>
<evidence type="ECO:0000313" key="2">
    <source>
        <dbReference type="EMBL" id="EPS57132.1"/>
    </source>
</evidence>
<keyword evidence="3" id="KW-1185">Reference proteome</keyword>
<dbReference type="EMBL" id="AUSU01010614">
    <property type="protein sequence ID" value="EPS57132.1"/>
    <property type="molecule type" value="Genomic_DNA"/>
</dbReference>
<accession>S8DCP6</accession>
<evidence type="ECO:0000256" key="1">
    <source>
        <dbReference type="SAM" id="MobiDB-lite"/>
    </source>
</evidence>
<reference evidence="2 3" key="1">
    <citation type="journal article" date="2013" name="BMC Genomics">
        <title>The miniature genome of a carnivorous plant Genlisea aurea contains a low number of genes and short non-coding sequences.</title>
        <authorList>
            <person name="Leushkin E.V."/>
            <person name="Sutormin R.A."/>
            <person name="Nabieva E.R."/>
            <person name="Penin A.A."/>
            <person name="Kondrashov A.S."/>
            <person name="Logacheva M.D."/>
        </authorList>
    </citation>
    <scope>NUCLEOTIDE SEQUENCE [LARGE SCALE GENOMIC DNA]</scope>
</reference>